<dbReference type="STRING" id="1333845.SAMN04487895_11876"/>
<feature type="region of interest" description="Disordered" evidence="1">
    <location>
        <begin position="53"/>
        <end position="83"/>
    </location>
</feature>
<dbReference type="Proteomes" id="UP000198809">
    <property type="component" value="Unassembled WGS sequence"/>
</dbReference>
<feature type="chain" id="PRO_5011508814" evidence="2">
    <location>
        <begin position="26"/>
        <end position="83"/>
    </location>
</feature>
<organism evidence="3 4">
    <name type="scientific">Paenibacillus sophorae</name>
    <dbReference type="NCBI Taxonomy" id="1333845"/>
    <lineage>
        <taxon>Bacteria</taxon>
        <taxon>Bacillati</taxon>
        <taxon>Bacillota</taxon>
        <taxon>Bacilli</taxon>
        <taxon>Bacillales</taxon>
        <taxon>Paenibacillaceae</taxon>
        <taxon>Paenibacillus</taxon>
    </lineage>
</organism>
<proteinExistence type="predicted"/>
<keyword evidence="2" id="KW-0732">Signal</keyword>
<evidence type="ECO:0000313" key="4">
    <source>
        <dbReference type="Proteomes" id="UP000198809"/>
    </source>
</evidence>
<evidence type="ECO:0000313" key="3">
    <source>
        <dbReference type="EMBL" id="SEP04845.1"/>
    </source>
</evidence>
<dbReference type="EMBL" id="FODH01000018">
    <property type="protein sequence ID" value="SEP04845.1"/>
    <property type="molecule type" value="Genomic_DNA"/>
</dbReference>
<reference evidence="3 4" key="1">
    <citation type="submission" date="2016-10" db="EMBL/GenBank/DDBJ databases">
        <authorList>
            <person name="de Groot N.N."/>
        </authorList>
    </citation>
    <scope>NUCLEOTIDE SEQUENCE [LARGE SCALE GENOMIC DNA]</scope>
    <source>
        <strain evidence="3 4">CGMCC 1.10238</strain>
    </source>
</reference>
<evidence type="ECO:0000256" key="1">
    <source>
        <dbReference type="SAM" id="MobiDB-lite"/>
    </source>
</evidence>
<sequence length="83" mass="8433">MKTKKKIAAVMAGLMIVGEAGSTFAADTAAGSKLSAPTTAGDSSPVKRLRYSTGSIRESSAAQASGSQLPKWSSKATEAASRR</sequence>
<accession>A0A1H8UNQ3</accession>
<gene>
    <name evidence="3" type="ORF">SAMN04487895_11876</name>
</gene>
<feature type="compositionally biased region" description="Polar residues" evidence="1">
    <location>
        <begin position="53"/>
        <end position="76"/>
    </location>
</feature>
<dbReference type="AlphaFoldDB" id="A0A1H8UNQ3"/>
<evidence type="ECO:0000256" key="2">
    <source>
        <dbReference type="SAM" id="SignalP"/>
    </source>
</evidence>
<name>A0A1H8UNQ3_9BACL</name>
<protein>
    <submittedName>
        <fullName evidence="3">Uncharacterized protein</fullName>
    </submittedName>
</protein>
<feature type="signal peptide" evidence="2">
    <location>
        <begin position="1"/>
        <end position="25"/>
    </location>
</feature>